<organismHost>
    <name type="scientific">Lithobates sylvaticus</name>
    <name type="common">Wood frog</name>
    <name type="synonym">Rana sylvatica</name>
    <dbReference type="NCBI Taxonomy" id="45438"/>
</organismHost>
<dbReference type="EMBL" id="KX397570">
    <property type="protein sequence ID" value="API65270.1"/>
    <property type="molecule type" value="Genomic_DNA"/>
</dbReference>
<organismHost>
    <name type="scientific">Oophaga pumilio</name>
    <name type="common">strawberry poison frog</name>
    <dbReference type="NCBI Taxonomy" id="51950"/>
</organismHost>
<evidence type="ECO:0000313" key="1">
    <source>
        <dbReference type="EMBL" id="API65270.1"/>
    </source>
</evidence>
<organism evidence="1">
    <name type="scientific">Frog virus 3</name>
    <name type="common">FV-3</name>
    <dbReference type="NCBI Taxonomy" id="10493"/>
    <lineage>
        <taxon>Viruses</taxon>
        <taxon>Varidnaviria</taxon>
        <taxon>Bamfordvirae</taxon>
        <taxon>Nucleocytoviricota</taxon>
        <taxon>Megaviricetes</taxon>
        <taxon>Pimascovirales</taxon>
        <taxon>Pimascovirales incertae sedis</taxon>
        <taxon>Iridoviridae</taxon>
        <taxon>Alphairidovirinae</taxon>
        <taxon>Ranavirus</taxon>
        <taxon>Ranavirus rana1</taxon>
    </lineage>
</organism>
<protein>
    <submittedName>
        <fullName evidence="1">Uncharacterized protein</fullName>
    </submittedName>
</protein>
<organismHost>
    <name type="scientific">Dryophytes versicolor</name>
    <name type="common">chameleon treefrog</name>
    <dbReference type="NCBI Taxonomy" id="30343"/>
</organismHost>
<organismHost>
    <name type="scientific">Lithobates pipiens</name>
    <name type="common">Northern leopard frog</name>
    <name type="synonym">Rana pipiens</name>
    <dbReference type="NCBI Taxonomy" id="8404"/>
</organismHost>
<name>A0A2U7M3K0_FRG3V</name>
<organismHost>
    <name type="scientific">Notophthalmus viridescens</name>
    <name type="common">Eastern newt</name>
    <name type="synonym">Triturus viridescens</name>
    <dbReference type="NCBI Taxonomy" id="8316"/>
</organismHost>
<sequence length="29" mass="3507">MPFYIRSDPDPRRTVRGHKDVAQYLYLLV</sequence>
<proteinExistence type="predicted"/>
<reference evidence="1" key="1">
    <citation type="submission" date="2016-06" db="EMBL/GenBank/DDBJ databases">
        <title>Isolation of common midwife toad virus and a recombinant frog virus 3 strain from North American bullfrogs (Lithobates catesbeianus).</title>
        <authorList>
            <person name="Claytor S.C."/>
            <person name="Subramaniam K."/>
            <person name="Chinchar V.G."/>
            <person name="Gray M.J."/>
            <person name="Miller D.L."/>
            <person name="Salemi M."/>
            <person name="Wisely S.M."/>
            <person name="Waltzek T.B."/>
        </authorList>
    </citation>
    <scope>NUCLEOTIDE SEQUENCE [LARGE SCALE GENOMIC DNA]</scope>
    <source>
        <strain evidence="1">RC15021</strain>
    </source>
</reference>
<dbReference type="Proteomes" id="UP000319751">
    <property type="component" value="Genome"/>
</dbReference>
<gene>
    <name evidence="1" type="primary">ORF66</name>
    <name evidence="1" type="ORF">FV3_ORF66</name>
</gene>
<accession>A0A2U7M3K0</accession>